<reference evidence="2" key="1">
    <citation type="submission" date="2019-08" db="EMBL/GenBank/DDBJ databases">
        <title>The improved chromosome-level genome for the pearl oyster Pinctada fucata martensii using PacBio sequencing and Hi-C.</title>
        <authorList>
            <person name="Zheng Z."/>
        </authorList>
    </citation>
    <scope>NUCLEOTIDE SEQUENCE</scope>
    <source>
        <strain evidence="2">ZZ-2019</strain>
        <tissue evidence="2">Adductor muscle</tissue>
    </source>
</reference>
<accession>A0AA88YSN8</accession>
<feature type="region of interest" description="Disordered" evidence="1">
    <location>
        <begin position="111"/>
        <end position="154"/>
    </location>
</feature>
<keyword evidence="3" id="KW-1185">Reference proteome</keyword>
<proteinExistence type="predicted"/>
<protein>
    <submittedName>
        <fullName evidence="2">Uncharacterized protein</fullName>
    </submittedName>
</protein>
<comment type="caution">
    <text evidence="2">The sequence shown here is derived from an EMBL/GenBank/DDBJ whole genome shotgun (WGS) entry which is preliminary data.</text>
</comment>
<feature type="compositionally biased region" description="Basic residues" evidence="1">
    <location>
        <begin position="140"/>
        <end position="154"/>
    </location>
</feature>
<gene>
    <name evidence="2" type="ORF">FSP39_001535</name>
</gene>
<name>A0AA88YSN8_PINIB</name>
<evidence type="ECO:0000256" key="1">
    <source>
        <dbReference type="SAM" id="MobiDB-lite"/>
    </source>
</evidence>
<evidence type="ECO:0000313" key="3">
    <source>
        <dbReference type="Proteomes" id="UP001186944"/>
    </source>
</evidence>
<dbReference type="EMBL" id="VSWD01000002">
    <property type="protein sequence ID" value="KAK3106858.1"/>
    <property type="molecule type" value="Genomic_DNA"/>
</dbReference>
<organism evidence="2 3">
    <name type="scientific">Pinctada imbricata</name>
    <name type="common">Atlantic pearl-oyster</name>
    <name type="synonym">Pinctada martensii</name>
    <dbReference type="NCBI Taxonomy" id="66713"/>
    <lineage>
        <taxon>Eukaryota</taxon>
        <taxon>Metazoa</taxon>
        <taxon>Spiralia</taxon>
        <taxon>Lophotrochozoa</taxon>
        <taxon>Mollusca</taxon>
        <taxon>Bivalvia</taxon>
        <taxon>Autobranchia</taxon>
        <taxon>Pteriomorphia</taxon>
        <taxon>Pterioida</taxon>
        <taxon>Pterioidea</taxon>
        <taxon>Pteriidae</taxon>
        <taxon>Pinctada</taxon>
    </lineage>
</organism>
<dbReference type="AlphaFoldDB" id="A0AA88YSN8"/>
<evidence type="ECO:0000313" key="2">
    <source>
        <dbReference type="EMBL" id="KAK3106858.1"/>
    </source>
</evidence>
<sequence length="154" mass="17594">MVVKKFRVFNSLMEQPRASTARARACEEPLPLRTLVHLTSEELKPPIAEMVLQQKCVTMEVVIHHGKRAKRTLAITRKPSDEDMVASMEVMEDRLFQRLSNKMDKIVAAIPAKQRKNPKGPPQRTHHTGPPQGRQVSKPKCSRTTHRTKKQFVP</sequence>
<dbReference type="Proteomes" id="UP001186944">
    <property type="component" value="Unassembled WGS sequence"/>
</dbReference>